<dbReference type="InterPro" id="IPR000700">
    <property type="entry name" value="PAS-assoc_C"/>
</dbReference>
<evidence type="ECO:0000256" key="7">
    <source>
        <dbReference type="PROSITE-ProRule" id="PRU00169"/>
    </source>
</evidence>
<dbReference type="InterPro" id="IPR000014">
    <property type="entry name" value="PAS"/>
</dbReference>
<dbReference type="PROSITE" id="PS50113">
    <property type="entry name" value="PAC"/>
    <property type="match status" value="1"/>
</dbReference>
<dbReference type="eggNOG" id="COG0784">
    <property type="taxonomic scope" value="Bacteria"/>
</dbReference>
<dbReference type="eggNOG" id="COG2205">
    <property type="taxonomic scope" value="Bacteria"/>
</dbReference>
<evidence type="ECO:0000313" key="14">
    <source>
        <dbReference type="Proteomes" id="UP000003835"/>
    </source>
</evidence>
<evidence type="ECO:0000256" key="2">
    <source>
        <dbReference type="ARBA" id="ARBA00012438"/>
    </source>
</evidence>
<protein>
    <recommendedName>
        <fullName evidence="2">histidine kinase</fullName>
        <ecNumber evidence="2">2.7.13.3</ecNumber>
    </recommendedName>
</protein>
<dbReference type="SMART" id="SM00388">
    <property type="entry name" value="HisKA"/>
    <property type="match status" value="1"/>
</dbReference>
<dbReference type="SMART" id="SM00387">
    <property type="entry name" value="HATPase_c"/>
    <property type="match status" value="1"/>
</dbReference>
<dbReference type="Gene3D" id="3.30.565.10">
    <property type="entry name" value="Histidine kinase-like ATPase, C-terminal domain"/>
    <property type="match status" value="1"/>
</dbReference>
<dbReference type="GO" id="GO:0000155">
    <property type="term" value="F:phosphorelay sensor kinase activity"/>
    <property type="evidence" value="ECO:0007669"/>
    <property type="project" value="InterPro"/>
</dbReference>
<dbReference type="Gene3D" id="1.10.287.130">
    <property type="match status" value="1"/>
</dbReference>
<dbReference type="SUPFAM" id="SSF55874">
    <property type="entry name" value="ATPase domain of HSP90 chaperone/DNA topoisomerase II/histidine kinase"/>
    <property type="match status" value="1"/>
</dbReference>
<dbReference type="FunFam" id="3.30.565.10:FF:000006">
    <property type="entry name" value="Sensor histidine kinase WalK"/>
    <property type="match status" value="1"/>
</dbReference>
<dbReference type="InterPro" id="IPR036097">
    <property type="entry name" value="HisK_dim/P_sf"/>
</dbReference>
<dbReference type="PROSITE" id="PS50109">
    <property type="entry name" value="HIS_KIN"/>
    <property type="match status" value="1"/>
</dbReference>
<comment type="catalytic activity">
    <reaction evidence="1">
        <text>ATP + protein L-histidine = ADP + protein N-phospho-L-histidine.</text>
        <dbReference type="EC" id="2.7.13.3"/>
    </reaction>
</comment>
<dbReference type="PROSITE" id="PS50110">
    <property type="entry name" value="RESPONSE_REGULATORY"/>
    <property type="match status" value="1"/>
</dbReference>
<evidence type="ECO:0000259" key="11">
    <source>
        <dbReference type="PROSITE" id="PS50112"/>
    </source>
</evidence>
<dbReference type="NCBIfam" id="TIGR00229">
    <property type="entry name" value="sensory_box"/>
    <property type="match status" value="1"/>
</dbReference>
<dbReference type="HOGENOM" id="CLU_000445_114_72_3"/>
<proteinExistence type="predicted"/>
<feature type="domain" description="PAC" evidence="12">
    <location>
        <begin position="210"/>
        <end position="262"/>
    </location>
</feature>
<organism evidence="13 14">
    <name type="scientific">Coleofasciculus chthonoplastes PCC 7420</name>
    <dbReference type="NCBI Taxonomy" id="118168"/>
    <lineage>
        <taxon>Bacteria</taxon>
        <taxon>Bacillati</taxon>
        <taxon>Cyanobacteriota</taxon>
        <taxon>Cyanophyceae</taxon>
        <taxon>Coleofasciculales</taxon>
        <taxon>Coleofasciculaceae</taxon>
        <taxon>Coleofasciculus</taxon>
    </lineage>
</organism>
<name>B4VKU4_9CYAN</name>
<keyword evidence="14" id="KW-1185">Reference proteome</keyword>
<dbReference type="InterPro" id="IPR001789">
    <property type="entry name" value="Sig_transdc_resp-reg_receiver"/>
</dbReference>
<dbReference type="Pfam" id="PF00989">
    <property type="entry name" value="PAS"/>
    <property type="match status" value="1"/>
</dbReference>
<evidence type="ECO:0000259" key="10">
    <source>
        <dbReference type="PROSITE" id="PS50110"/>
    </source>
</evidence>
<dbReference type="InterPro" id="IPR036890">
    <property type="entry name" value="HATPase_C_sf"/>
</dbReference>
<dbReference type="InterPro" id="IPR005467">
    <property type="entry name" value="His_kinase_dom"/>
</dbReference>
<keyword evidence="5" id="KW-0418">Kinase</keyword>
<keyword evidence="8" id="KW-0175">Coiled coil</keyword>
<dbReference type="EMBL" id="DS989844">
    <property type="protein sequence ID" value="EDX77061.1"/>
    <property type="molecule type" value="Genomic_DNA"/>
</dbReference>
<dbReference type="InterPro" id="IPR003594">
    <property type="entry name" value="HATPase_dom"/>
</dbReference>
<feature type="domain" description="PAS" evidence="11">
    <location>
        <begin position="132"/>
        <end position="205"/>
    </location>
</feature>
<accession>B4VKU4</accession>
<dbReference type="SMART" id="SM00091">
    <property type="entry name" value="PAS"/>
    <property type="match status" value="1"/>
</dbReference>
<dbReference type="CDD" id="cd00130">
    <property type="entry name" value="PAS"/>
    <property type="match status" value="1"/>
</dbReference>
<dbReference type="AlphaFoldDB" id="B4VKU4"/>
<dbReference type="OrthoDB" id="9809987at2"/>
<evidence type="ECO:0000256" key="6">
    <source>
        <dbReference type="ARBA" id="ARBA00023012"/>
    </source>
</evidence>
<dbReference type="PANTHER" id="PTHR43711">
    <property type="entry name" value="TWO-COMPONENT HISTIDINE KINASE"/>
    <property type="match status" value="1"/>
</dbReference>
<dbReference type="Pfam" id="PF00072">
    <property type="entry name" value="Response_reg"/>
    <property type="match status" value="1"/>
</dbReference>
<dbReference type="Proteomes" id="UP000003835">
    <property type="component" value="Unassembled WGS sequence"/>
</dbReference>
<keyword evidence="3 7" id="KW-0597">Phosphoprotein</keyword>
<evidence type="ECO:0000256" key="3">
    <source>
        <dbReference type="ARBA" id="ARBA00022553"/>
    </source>
</evidence>
<dbReference type="InterPro" id="IPR004358">
    <property type="entry name" value="Sig_transdc_His_kin-like_C"/>
</dbReference>
<sequence>MVKAKILVVEDERVVALSIQNRLEALGYTVTANVTSAEAAIAGISQNPPDLVLMDIRLKGKIDGIEAAAQMRQQFQLPVVYLTAYNDEETLERAKLTEPYGYLLKPFESKDLATTIEVALYKHKMEQQLREREQWLATTLKSIGDAVITTDPQRAITFMNPVAEALTKWTQQDALGQDLNQIFLTINETTREAIPNPVTVSLQTGKTVTIENHTLLIDKEGEEIPIDDSAAPIKNDSEKILGAVLVFHDVIEQRQIQALLKRTNADLEQRVAESTAQLRQQNQQLEAEIARRQQLEEELRVALARERELSQLKSRIVATVSHEYRTPLTTILSSTEMLQRYSDRLTPEKKQTHFQRVKQSVEHLTNLVNDMIFIEQAETQALEFNPTLVNIEEIVGEVIEAVRPKSAGKHSLNLICPSECDRVVLDGNLLRLILDNLLSNAIKYSPEGGLIEVEISPQAQEIRLRVADEGIGIPPDDQGKLFKAFYRASNIGITPGVGLGLVIVKECVELHQGRVEVESEVGAGTTFTIILPVAESVEG</sequence>
<evidence type="ECO:0000256" key="8">
    <source>
        <dbReference type="SAM" id="Coils"/>
    </source>
</evidence>
<dbReference type="InterPro" id="IPR011006">
    <property type="entry name" value="CheY-like_superfamily"/>
</dbReference>
<dbReference type="Gene3D" id="3.30.450.20">
    <property type="entry name" value="PAS domain"/>
    <property type="match status" value="1"/>
</dbReference>
<dbReference type="PROSITE" id="PS50112">
    <property type="entry name" value="PAS"/>
    <property type="match status" value="1"/>
</dbReference>
<dbReference type="SUPFAM" id="SSF52172">
    <property type="entry name" value="CheY-like"/>
    <property type="match status" value="1"/>
</dbReference>
<dbReference type="CDD" id="cd17534">
    <property type="entry name" value="REC_DC-like"/>
    <property type="match status" value="1"/>
</dbReference>
<feature type="modified residue" description="4-aspartylphosphate" evidence="7">
    <location>
        <position position="55"/>
    </location>
</feature>
<dbReference type="SUPFAM" id="SSF55785">
    <property type="entry name" value="PYP-like sensor domain (PAS domain)"/>
    <property type="match status" value="1"/>
</dbReference>
<gene>
    <name evidence="13" type="ORF">MC7420_198</name>
</gene>
<dbReference type="PRINTS" id="PR00344">
    <property type="entry name" value="BCTRLSENSOR"/>
</dbReference>
<dbReference type="InterPro" id="IPR003661">
    <property type="entry name" value="HisK_dim/P_dom"/>
</dbReference>
<reference evidence="13 14" key="1">
    <citation type="submission" date="2008-07" db="EMBL/GenBank/DDBJ databases">
        <authorList>
            <person name="Tandeau de Marsac N."/>
            <person name="Ferriera S."/>
            <person name="Johnson J."/>
            <person name="Kravitz S."/>
            <person name="Beeson K."/>
            <person name="Sutton G."/>
            <person name="Rogers Y.-H."/>
            <person name="Friedman R."/>
            <person name="Frazier M."/>
            <person name="Venter J.C."/>
        </authorList>
    </citation>
    <scope>NUCLEOTIDE SEQUENCE [LARGE SCALE GENOMIC DNA]</scope>
    <source>
        <strain evidence="13 14">PCC 7420</strain>
    </source>
</reference>
<dbReference type="InterPro" id="IPR035965">
    <property type="entry name" value="PAS-like_dom_sf"/>
</dbReference>
<keyword evidence="4" id="KW-0808">Transferase</keyword>
<dbReference type="SUPFAM" id="SSF47384">
    <property type="entry name" value="Homodimeric domain of signal transducing histidine kinase"/>
    <property type="match status" value="1"/>
</dbReference>
<evidence type="ECO:0000259" key="12">
    <source>
        <dbReference type="PROSITE" id="PS50113"/>
    </source>
</evidence>
<dbReference type="CDD" id="cd00082">
    <property type="entry name" value="HisKA"/>
    <property type="match status" value="1"/>
</dbReference>
<evidence type="ECO:0000256" key="5">
    <source>
        <dbReference type="ARBA" id="ARBA00022777"/>
    </source>
</evidence>
<feature type="domain" description="Histidine kinase" evidence="9">
    <location>
        <begin position="319"/>
        <end position="535"/>
    </location>
</feature>
<dbReference type="PANTHER" id="PTHR43711:SF26">
    <property type="entry name" value="SENSOR HISTIDINE KINASE RCSC"/>
    <property type="match status" value="1"/>
</dbReference>
<dbReference type="Gene3D" id="3.40.50.2300">
    <property type="match status" value="1"/>
</dbReference>
<evidence type="ECO:0000259" key="9">
    <source>
        <dbReference type="PROSITE" id="PS50109"/>
    </source>
</evidence>
<evidence type="ECO:0000256" key="4">
    <source>
        <dbReference type="ARBA" id="ARBA00022679"/>
    </source>
</evidence>
<dbReference type="RefSeq" id="WP_006099174.1">
    <property type="nucleotide sequence ID" value="NZ_DS989844.1"/>
</dbReference>
<dbReference type="Pfam" id="PF02518">
    <property type="entry name" value="HATPase_c"/>
    <property type="match status" value="1"/>
</dbReference>
<dbReference type="SMART" id="SM00448">
    <property type="entry name" value="REC"/>
    <property type="match status" value="1"/>
</dbReference>
<feature type="coiled-coil region" evidence="8">
    <location>
        <begin position="257"/>
        <end position="312"/>
    </location>
</feature>
<dbReference type="EC" id="2.7.13.3" evidence="2"/>
<dbReference type="STRING" id="118168.MC7420_198"/>
<evidence type="ECO:0000313" key="13">
    <source>
        <dbReference type="EMBL" id="EDX77061.1"/>
    </source>
</evidence>
<evidence type="ECO:0000256" key="1">
    <source>
        <dbReference type="ARBA" id="ARBA00000085"/>
    </source>
</evidence>
<keyword evidence="6" id="KW-0902">Two-component regulatory system</keyword>
<feature type="domain" description="Response regulatory" evidence="10">
    <location>
        <begin position="5"/>
        <end position="120"/>
    </location>
</feature>
<dbReference type="CDD" id="cd00075">
    <property type="entry name" value="HATPase"/>
    <property type="match status" value="1"/>
</dbReference>
<dbReference type="InterPro" id="IPR013767">
    <property type="entry name" value="PAS_fold"/>
</dbReference>
<dbReference type="GO" id="GO:0006355">
    <property type="term" value="P:regulation of DNA-templated transcription"/>
    <property type="evidence" value="ECO:0007669"/>
    <property type="project" value="InterPro"/>
</dbReference>
<dbReference type="Pfam" id="PF00512">
    <property type="entry name" value="HisKA"/>
    <property type="match status" value="1"/>
</dbReference>
<dbReference type="InterPro" id="IPR050736">
    <property type="entry name" value="Sensor_HK_Regulatory"/>
</dbReference>